<proteinExistence type="inferred from homology"/>
<sequence>MAAYYRRGRATAALTACLSALALAGCASNDATAPAPAAAPSDAGAKTDGGTVLAGQPDVNGDGKVVIGVLSPGDINDKGYYQSFVDTAQEFATAQGWTIIKRGSVNTSEALNAARALCQQKVDMVALGASELRDAIPASEEPVCAKTAWYVPSSDNIPQTPKIVLSTDEADQSMLAAGYAAGLIMKDAGHTKAGFVTGPEADFTTGAAAAFKAGIKLVVPDGTVVTTYTGDLNDSAKAKEATQAQISQGVKVIYPYLGGATDASAELANSKKVLTLTPGTDRCASTKPTFDISVLFSPGDYFRAALEDFSEAKLQMGVEKVWTLGVDPFPTVKICKPTPEQKEKLDTFIADVGSKKIDTKAEVKRLGS</sequence>
<evidence type="ECO:0000256" key="3">
    <source>
        <dbReference type="ARBA" id="ARBA00022475"/>
    </source>
</evidence>
<evidence type="ECO:0000256" key="6">
    <source>
        <dbReference type="ARBA" id="ARBA00023288"/>
    </source>
</evidence>
<evidence type="ECO:0000313" key="10">
    <source>
        <dbReference type="EMBL" id="GAA3039992.1"/>
    </source>
</evidence>
<dbReference type="Pfam" id="PF02608">
    <property type="entry name" value="Bmp"/>
    <property type="match status" value="1"/>
</dbReference>
<evidence type="ECO:0000256" key="8">
    <source>
        <dbReference type="SAM" id="SignalP"/>
    </source>
</evidence>
<feature type="compositionally biased region" description="Low complexity" evidence="7">
    <location>
        <begin position="35"/>
        <end position="44"/>
    </location>
</feature>
<evidence type="ECO:0000256" key="7">
    <source>
        <dbReference type="SAM" id="MobiDB-lite"/>
    </source>
</evidence>
<dbReference type="PANTHER" id="PTHR34296:SF2">
    <property type="entry name" value="ABC TRANSPORTER GUANOSINE-BINDING PROTEIN NUPN"/>
    <property type="match status" value="1"/>
</dbReference>
<evidence type="ECO:0000256" key="1">
    <source>
        <dbReference type="ARBA" id="ARBA00004193"/>
    </source>
</evidence>
<evidence type="ECO:0000256" key="2">
    <source>
        <dbReference type="ARBA" id="ARBA00008610"/>
    </source>
</evidence>
<comment type="similarity">
    <text evidence="2">Belongs to the BMP lipoprotein family.</text>
</comment>
<dbReference type="RefSeq" id="WP_344907241.1">
    <property type="nucleotide sequence ID" value="NZ_BAAAWD010000030.1"/>
</dbReference>
<keyword evidence="11" id="KW-1185">Reference proteome</keyword>
<protein>
    <recommendedName>
        <fullName evidence="9">ABC transporter substrate-binding protein PnrA-like domain-containing protein</fullName>
    </recommendedName>
</protein>
<feature type="domain" description="ABC transporter substrate-binding protein PnrA-like" evidence="9">
    <location>
        <begin position="64"/>
        <end position="271"/>
    </location>
</feature>
<dbReference type="Proteomes" id="UP001499930">
    <property type="component" value="Unassembled WGS sequence"/>
</dbReference>
<feature type="chain" id="PRO_5045082862" description="ABC transporter substrate-binding protein PnrA-like domain-containing protein" evidence="8">
    <location>
        <begin position="25"/>
        <end position="368"/>
    </location>
</feature>
<keyword evidence="3" id="KW-1003">Cell membrane</keyword>
<dbReference type="InterPro" id="IPR050957">
    <property type="entry name" value="BMP_lipoprotein"/>
</dbReference>
<comment type="caution">
    <text evidence="10">The sequence shown here is derived from an EMBL/GenBank/DDBJ whole genome shotgun (WGS) entry which is preliminary data.</text>
</comment>
<comment type="subcellular location">
    <subcellularLocation>
        <location evidence="1">Cell membrane</location>
        <topology evidence="1">Lipid-anchor</topology>
    </subcellularLocation>
</comment>
<dbReference type="InterPro" id="IPR028082">
    <property type="entry name" value="Peripla_BP_I"/>
</dbReference>
<evidence type="ECO:0000256" key="5">
    <source>
        <dbReference type="ARBA" id="ARBA00023136"/>
    </source>
</evidence>
<dbReference type="EMBL" id="BAAAWD010000030">
    <property type="protein sequence ID" value="GAA3039992.1"/>
    <property type="molecule type" value="Genomic_DNA"/>
</dbReference>
<evidence type="ECO:0000256" key="4">
    <source>
        <dbReference type="ARBA" id="ARBA00022729"/>
    </source>
</evidence>
<dbReference type="InterPro" id="IPR003760">
    <property type="entry name" value="PnrA-like"/>
</dbReference>
<dbReference type="SUPFAM" id="SSF53822">
    <property type="entry name" value="Periplasmic binding protein-like I"/>
    <property type="match status" value="1"/>
</dbReference>
<dbReference type="PROSITE" id="PS51257">
    <property type="entry name" value="PROKAR_LIPOPROTEIN"/>
    <property type="match status" value="1"/>
</dbReference>
<dbReference type="Gene3D" id="3.40.50.2300">
    <property type="match status" value="2"/>
</dbReference>
<gene>
    <name evidence="10" type="ORF">GCM10017559_80500</name>
</gene>
<name>A0ABP6LFR1_9ACTN</name>
<feature type="signal peptide" evidence="8">
    <location>
        <begin position="1"/>
        <end position="24"/>
    </location>
</feature>
<evidence type="ECO:0000313" key="11">
    <source>
        <dbReference type="Proteomes" id="UP001499930"/>
    </source>
</evidence>
<dbReference type="PANTHER" id="PTHR34296">
    <property type="entry name" value="TRANSCRIPTIONAL ACTIVATOR PROTEIN MED"/>
    <property type="match status" value="1"/>
</dbReference>
<keyword evidence="6" id="KW-0449">Lipoprotein</keyword>
<accession>A0ABP6LFR1</accession>
<evidence type="ECO:0000259" key="9">
    <source>
        <dbReference type="Pfam" id="PF02608"/>
    </source>
</evidence>
<reference evidence="11" key="1">
    <citation type="journal article" date="2019" name="Int. J. Syst. Evol. Microbiol.">
        <title>The Global Catalogue of Microorganisms (GCM) 10K type strain sequencing project: providing services to taxonomists for standard genome sequencing and annotation.</title>
        <authorList>
            <consortium name="The Broad Institute Genomics Platform"/>
            <consortium name="The Broad Institute Genome Sequencing Center for Infectious Disease"/>
            <person name="Wu L."/>
            <person name="Ma J."/>
        </authorList>
    </citation>
    <scope>NUCLEOTIDE SEQUENCE [LARGE SCALE GENOMIC DNA]</scope>
    <source>
        <strain evidence="11">JCM 3106</strain>
    </source>
</reference>
<keyword evidence="4 8" id="KW-0732">Signal</keyword>
<feature type="region of interest" description="Disordered" evidence="7">
    <location>
        <begin position="35"/>
        <end position="55"/>
    </location>
</feature>
<organism evidence="10 11">
    <name type="scientific">Streptosporangium longisporum</name>
    <dbReference type="NCBI Taxonomy" id="46187"/>
    <lineage>
        <taxon>Bacteria</taxon>
        <taxon>Bacillati</taxon>
        <taxon>Actinomycetota</taxon>
        <taxon>Actinomycetes</taxon>
        <taxon>Streptosporangiales</taxon>
        <taxon>Streptosporangiaceae</taxon>
        <taxon>Streptosporangium</taxon>
    </lineage>
</organism>
<keyword evidence="5" id="KW-0472">Membrane</keyword>